<evidence type="ECO:0000313" key="2">
    <source>
        <dbReference type="EMBL" id="MBF1657497.1"/>
    </source>
</evidence>
<feature type="transmembrane region" description="Helical" evidence="1">
    <location>
        <begin position="31"/>
        <end position="52"/>
    </location>
</feature>
<name>A0A930PL01_9MICC</name>
<evidence type="ECO:0000256" key="1">
    <source>
        <dbReference type="SAM" id="Phobius"/>
    </source>
</evidence>
<accession>A0A930PL01</accession>
<reference evidence="2" key="1">
    <citation type="submission" date="2020-04" db="EMBL/GenBank/DDBJ databases">
        <title>Deep metagenomics examines the oral microbiome during advanced dental caries in children, revealing novel taxa and co-occurrences with host molecules.</title>
        <authorList>
            <person name="Baker J.L."/>
            <person name="Morton J.T."/>
            <person name="Dinis M."/>
            <person name="Alvarez R."/>
            <person name="Tran N.C."/>
            <person name="Knight R."/>
            <person name="Edlund A."/>
        </authorList>
    </citation>
    <scope>NUCLEOTIDE SEQUENCE</scope>
    <source>
        <strain evidence="2">JCVI_39_bin.18</strain>
    </source>
</reference>
<keyword evidence="1" id="KW-0812">Transmembrane</keyword>
<dbReference type="Proteomes" id="UP000770330">
    <property type="component" value="Unassembled WGS sequence"/>
</dbReference>
<gene>
    <name evidence="2" type="ORF">HXO61_06155</name>
</gene>
<sequence>MLCHDCFCAGSFQYGSGIISSLLLALSPLNAVESMAVMMFAGAALSALMVWLPSRKRSAR</sequence>
<protein>
    <submittedName>
        <fullName evidence="2">Uncharacterized protein</fullName>
    </submittedName>
</protein>
<keyword evidence="1" id="KW-1133">Transmembrane helix</keyword>
<evidence type="ECO:0000313" key="3">
    <source>
        <dbReference type="Proteomes" id="UP000770330"/>
    </source>
</evidence>
<dbReference type="AlphaFoldDB" id="A0A930PL01"/>
<comment type="caution">
    <text evidence="2">The sequence shown here is derived from an EMBL/GenBank/DDBJ whole genome shotgun (WGS) entry which is preliminary data.</text>
</comment>
<keyword evidence="1" id="KW-0472">Membrane</keyword>
<proteinExistence type="predicted"/>
<dbReference type="EMBL" id="JABZXO010000014">
    <property type="protein sequence ID" value="MBF1657497.1"/>
    <property type="molecule type" value="Genomic_DNA"/>
</dbReference>
<organism evidence="2 3">
    <name type="scientific">Rothia mucilaginosa</name>
    <dbReference type="NCBI Taxonomy" id="43675"/>
    <lineage>
        <taxon>Bacteria</taxon>
        <taxon>Bacillati</taxon>
        <taxon>Actinomycetota</taxon>
        <taxon>Actinomycetes</taxon>
        <taxon>Micrococcales</taxon>
        <taxon>Micrococcaceae</taxon>
        <taxon>Rothia</taxon>
    </lineage>
</organism>